<dbReference type="Gene3D" id="1.10.630.10">
    <property type="entry name" value="Cytochrome P450"/>
    <property type="match status" value="1"/>
</dbReference>
<dbReference type="SUPFAM" id="SSF48264">
    <property type="entry name" value="Cytochrome P450"/>
    <property type="match status" value="1"/>
</dbReference>
<keyword evidence="4 6" id="KW-0408">Iron</keyword>
<evidence type="ECO:0000256" key="3">
    <source>
        <dbReference type="ARBA" id="ARBA00023002"/>
    </source>
</evidence>
<dbReference type="Pfam" id="PF00067">
    <property type="entry name" value="p450"/>
    <property type="match status" value="1"/>
</dbReference>
<dbReference type="PhylomeDB" id="A0A0A2KFI4"/>
<keyword evidence="9" id="KW-1185">Reference proteome</keyword>
<accession>A0A0A2KFI4</accession>
<dbReference type="AlphaFoldDB" id="A0A0A2KFI4"/>
<evidence type="ECO:0000256" key="2">
    <source>
        <dbReference type="ARBA" id="ARBA00022723"/>
    </source>
</evidence>
<dbReference type="OrthoDB" id="2789670at2759"/>
<keyword evidence="6" id="KW-0349">Heme</keyword>
<dbReference type="OMA" id="QCMGRYV"/>
<dbReference type="InterPro" id="IPR001128">
    <property type="entry name" value="Cyt_P450"/>
</dbReference>
<dbReference type="STRING" id="40296.A0A0A2KFI4"/>
<keyword evidence="2 6" id="KW-0479">Metal-binding</keyword>
<evidence type="ECO:0000256" key="4">
    <source>
        <dbReference type="ARBA" id="ARBA00023004"/>
    </source>
</evidence>
<evidence type="ECO:0000256" key="6">
    <source>
        <dbReference type="PIRSR" id="PIRSR602401-1"/>
    </source>
</evidence>
<dbReference type="HOGENOM" id="CLU_042557_2_0_1"/>
<dbReference type="Proteomes" id="UP000030104">
    <property type="component" value="Unassembled WGS sequence"/>
</dbReference>
<feature type="binding site" description="axial binding residue" evidence="6">
    <location>
        <position position="452"/>
    </location>
    <ligand>
        <name>heme</name>
        <dbReference type="ChEBI" id="CHEBI:30413"/>
    </ligand>
    <ligandPart>
        <name>Fe</name>
        <dbReference type="ChEBI" id="CHEBI:18248"/>
    </ligandPart>
</feature>
<reference evidence="8 9" key="1">
    <citation type="journal article" date="2015" name="Mol. Plant Microbe Interact.">
        <title>Genome, transcriptome, and functional analyses of Penicillium expansum provide new insights into secondary metabolism and pathogenicity.</title>
        <authorList>
            <person name="Ballester A.R."/>
            <person name="Marcet-Houben M."/>
            <person name="Levin E."/>
            <person name="Sela N."/>
            <person name="Selma-Lazaro C."/>
            <person name="Carmona L."/>
            <person name="Wisniewski M."/>
            <person name="Droby S."/>
            <person name="Gonzalez-Candelas L."/>
            <person name="Gabaldon T."/>
        </authorList>
    </citation>
    <scope>NUCLEOTIDE SEQUENCE [LARGE SCALE GENOMIC DNA]</scope>
    <source>
        <strain evidence="8 9">PHI-1</strain>
    </source>
</reference>
<feature type="signal peptide" evidence="7">
    <location>
        <begin position="1"/>
        <end position="19"/>
    </location>
</feature>
<dbReference type="GO" id="GO:0016705">
    <property type="term" value="F:oxidoreductase activity, acting on paired donors, with incorporation or reduction of molecular oxygen"/>
    <property type="evidence" value="ECO:0007669"/>
    <property type="project" value="InterPro"/>
</dbReference>
<evidence type="ECO:0000256" key="7">
    <source>
        <dbReference type="SAM" id="SignalP"/>
    </source>
</evidence>
<evidence type="ECO:0000313" key="8">
    <source>
        <dbReference type="EMBL" id="KGO66579.1"/>
    </source>
</evidence>
<proteinExistence type="predicted"/>
<name>A0A0A2KFI4_PENIT</name>
<dbReference type="PANTHER" id="PTHR24303">
    <property type="entry name" value="HEME-BINDING MONOOXYGENASE FAMILY"/>
    <property type="match status" value="1"/>
</dbReference>
<comment type="caution">
    <text evidence="8">The sequence shown here is derived from an EMBL/GenBank/DDBJ whole genome shotgun (WGS) entry which is preliminary data.</text>
</comment>
<organism evidence="8 9">
    <name type="scientific">Penicillium italicum</name>
    <name type="common">Blue mold</name>
    <dbReference type="NCBI Taxonomy" id="40296"/>
    <lineage>
        <taxon>Eukaryota</taxon>
        <taxon>Fungi</taxon>
        <taxon>Dikarya</taxon>
        <taxon>Ascomycota</taxon>
        <taxon>Pezizomycotina</taxon>
        <taxon>Eurotiomycetes</taxon>
        <taxon>Eurotiomycetidae</taxon>
        <taxon>Eurotiales</taxon>
        <taxon>Aspergillaceae</taxon>
        <taxon>Penicillium</taxon>
    </lineage>
</organism>
<protein>
    <submittedName>
        <fullName evidence="8">Cytochrome P450</fullName>
    </submittedName>
</protein>
<dbReference type="InterPro" id="IPR002401">
    <property type="entry name" value="Cyt_P450_E_grp-I"/>
</dbReference>
<gene>
    <name evidence="8" type="ORF">PITC_079860</name>
</gene>
<sequence length="534" mass="60375">MILVLVLFTALLTAFLNRASREGTLQNRVLSYVINKFLQLGYPIRSTDGGTTIPTCPYVYPNGQGNVGKFLNGEILGQKWRTEYGPIYRIWSGFTPEIVVSRPEDIQAVFRDSNMHLKGVNMNSGWLVGELLGKCLGLLNQNDWTRAKAAVIEPFHQQTAPNYIQLTEARVKRYIQRIENEKGQGGSMILEPAENLMFLPFWILGDILYGGLDELMERQLDELQKLRHELWKDSIAGGLARYSIGRFIPGARLRNLIRFKALWKDFNDQAYERAKALALPDAPPIVKMYGEIETGQISKLEFLHTMDEILFANLDVTIGNLSWNPVFLAAYPSVQKEIRQEIRQLREDQDDDEWKAYLSGTNTMLMASILETARLKPMASFSIPQAAPTQRVVGDYVIPAGTQFVVDTHGLNIGDANWGADRGEYHPRRFLGQNAVTWRYRFWRYGFGPRQCLGKHVADIMLKTIVAYLIENFQLAPLGKEGHDLGDWQKKPEIWISLAIQPIIPTKLKAQPGPNPQVGWGFGPGLGPTDGLWA</sequence>
<dbReference type="PRINTS" id="PR00463">
    <property type="entry name" value="EP450I"/>
</dbReference>
<dbReference type="GO" id="GO:0004497">
    <property type="term" value="F:monooxygenase activity"/>
    <property type="evidence" value="ECO:0007669"/>
    <property type="project" value="UniProtKB-KW"/>
</dbReference>
<keyword evidence="5" id="KW-0503">Monooxygenase</keyword>
<dbReference type="GO" id="GO:0020037">
    <property type="term" value="F:heme binding"/>
    <property type="evidence" value="ECO:0007669"/>
    <property type="project" value="InterPro"/>
</dbReference>
<evidence type="ECO:0000256" key="5">
    <source>
        <dbReference type="ARBA" id="ARBA00023033"/>
    </source>
</evidence>
<keyword evidence="7" id="KW-0732">Signal</keyword>
<dbReference type="InterPro" id="IPR036396">
    <property type="entry name" value="Cyt_P450_sf"/>
</dbReference>
<dbReference type="PANTHER" id="PTHR24303:SF31">
    <property type="entry name" value="CYTOCHROME P450 307A1-RELATED"/>
    <property type="match status" value="1"/>
</dbReference>
<dbReference type="CDD" id="cd20615">
    <property type="entry name" value="CYP_GliC-like"/>
    <property type="match status" value="1"/>
</dbReference>
<evidence type="ECO:0000313" key="9">
    <source>
        <dbReference type="Proteomes" id="UP000030104"/>
    </source>
</evidence>
<dbReference type="EMBL" id="JQGA01001401">
    <property type="protein sequence ID" value="KGO66579.1"/>
    <property type="molecule type" value="Genomic_DNA"/>
</dbReference>
<dbReference type="GO" id="GO:0005506">
    <property type="term" value="F:iron ion binding"/>
    <property type="evidence" value="ECO:0007669"/>
    <property type="project" value="InterPro"/>
</dbReference>
<evidence type="ECO:0000256" key="1">
    <source>
        <dbReference type="ARBA" id="ARBA00001971"/>
    </source>
</evidence>
<keyword evidence="3" id="KW-0560">Oxidoreductase</keyword>
<feature type="chain" id="PRO_5001990184" evidence="7">
    <location>
        <begin position="20"/>
        <end position="534"/>
    </location>
</feature>
<comment type="cofactor">
    <cofactor evidence="1 6">
        <name>heme</name>
        <dbReference type="ChEBI" id="CHEBI:30413"/>
    </cofactor>
</comment>
<dbReference type="GO" id="GO:0043386">
    <property type="term" value="P:mycotoxin biosynthetic process"/>
    <property type="evidence" value="ECO:0007669"/>
    <property type="project" value="UniProtKB-ARBA"/>
</dbReference>